<accession>A0ABY7ED87</accession>
<evidence type="ECO:0000313" key="2">
    <source>
        <dbReference type="EMBL" id="WAR07968.1"/>
    </source>
</evidence>
<dbReference type="EMBL" id="CP111017">
    <property type="protein sequence ID" value="WAR07968.1"/>
    <property type="molecule type" value="Genomic_DNA"/>
</dbReference>
<reference evidence="2" key="1">
    <citation type="submission" date="2022-11" db="EMBL/GenBank/DDBJ databases">
        <title>Centuries of genome instability and evolution in soft-shell clam transmissible cancer (bioRxiv).</title>
        <authorList>
            <person name="Hart S.F.M."/>
            <person name="Yonemitsu M.A."/>
            <person name="Giersch R.M."/>
            <person name="Beal B.F."/>
            <person name="Arriagada G."/>
            <person name="Davis B.W."/>
            <person name="Ostrander E.A."/>
            <person name="Goff S.P."/>
            <person name="Metzger M.J."/>
        </authorList>
    </citation>
    <scope>NUCLEOTIDE SEQUENCE</scope>
    <source>
        <strain evidence="2">MELC-2E11</strain>
        <tissue evidence="2">Siphon/mantle</tissue>
    </source>
</reference>
<dbReference type="SUPFAM" id="SSF57924">
    <property type="entry name" value="Inhibitor of apoptosis (IAP) repeat"/>
    <property type="match status" value="1"/>
</dbReference>
<evidence type="ECO:0000313" key="3">
    <source>
        <dbReference type="Proteomes" id="UP001164746"/>
    </source>
</evidence>
<sequence>MKPTPTSKDSGLSERQKNFQGYINTTRTSRGFIYCNPLFVPAGQDFDRNQGNQSCHDSTILRPEYASYKARLATFNDWPEAESQRPQLLAKAGFYYTGRLKKRTI</sequence>
<dbReference type="Gene3D" id="1.10.1170.10">
    <property type="entry name" value="Inhibitor Of Apoptosis Protein (2mihbC-IAP-1), Chain A"/>
    <property type="match status" value="1"/>
</dbReference>
<proteinExistence type="predicted"/>
<dbReference type="Proteomes" id="UP001164746">
    <property type="component" value="Chromosome 6"/>
</dbReference>
<protein>
    <submittedName>
        <fullName evidence="2">IAP3-like protein</fullName>
    </submittedName>
</protein>
<name>A0ABY7ED87_MYAAR</name>
<keyword evidence="3" id="KW-1185">Reference proteome</keyword>
<feature type="compositionally biased region" description="Polar residues" evidence="1">
    <location>
        <begin position="1"/>
        <end position="10"/>
    </location>
</feature>
<dbReference type="Pfam" id="PF00653">
    <property type="entry name" value="BIR"/>
    <property type="match status" value="1"/>
</dbReference>
<evidence type="ECO:0000256" key="1">
    <source>
        <dbReference type="SAM" id="MobiDB-lite"/>
    </source>
</evidence>
<feature type="region of interest" description="Disordered" evidence="1">
    <location>
        <begin position="1"/>
        <end position="20"/>
    </location>
</feature>
<organism evidence="2 3">
    <name type="scientific">Mya arenaria</name>
    <name type="common">Soft-shell clam</name>
    <dbReference type="NCBI Taxonomy" id="6604"/>
    <lineage>
        <taxon>Eukaryota</taxon>
        <taxon>Metazoa</taxon>
        <taxon>Spiralia</taxon>
        <taxon>Lophotrochozoa</taxon>
        <taxon>Mollusca</taxon>
        <taxon>Bivalvia</taxon>
        <taxon>Autobranchia</taxon>
        <taxon>Heteroconchia</taxon>
        <taxon>Euheterodonta</taxon>
        <taxon>Imparidentia</taxon>
        <taxon>Neoheterodontei</taxon>
        <taxon>Myida</taxon>
        <taxon>Myoidea</taxon>
        <taxon>Myidae</taxon>
        <taxon>Mya</taxon>
    </lineage>
</organism>
<dbReference type="PROSITE" id="PS50143">
    <property type="entry name" value="BIR_REPEAT_2"/>
    <property type="match status" value="1"/>
</dbReference>
<gene>
    <name evidence="2" type="ORF">MAR_017926</name>
</gene>
<dbReference type="InterPro" id="IPR001370">
    <property type="entry name" value="BIR_rpt"/>
</dbReference>